<keyword evidence="4" id="KW-0378">Hydrolase</keyword>
<dbReference type="Pfam" id="PF00641">
    <property type="entry name" value="Zn_ribbon_RanBP"/>
    <property type="match status" value="3"/>
</dbReference>
<dbReference type="SMART" id="SM00547">
    <property type="entry name" value="ZnF_RBZ"/>
    <property type="match status" value="4"/>
</dbReference>
<feature type="domain" description="RanBP2-type" evidence="11">
    <location>
        <begin position="518"/>
        <end position="542"/>
    </location>
</feature>
<dbReference type="Pfam" id="PF00929">
    <property type="entry name" value="RNase_T"/>
    <property type="match status" value="1"/>
</dbReference>
<dbReference type="SUPFAM" id="SSF53098">
    <property type="entry name" value="Ribonuclease H-like"/>
    <property type="match status" value="1"/>
</dbReference>
<keyword evidence="7" id="KW-0694">RNA-binding</keyword>
<dbReference type="VEuPathDB" id="AmoebaDB:ACA1_030740"/>
<evidence type="ECO:0000259" key="11">
    <source>
        <dbReference type="PROSITE" id="PS50199"/>
    </source>
</evidence>
<evidence type="ECO:0000256" key="5">
    <source>
        <dbReference type="ARBA" id="ARBA00022833"/>
    </source>
</evidence>
<keyword evidence="6" id="KW-0269">Exonuclease</keyword>
<dbReference type="OrthoDB" id="448399at2759"/>
<dbReference type="InterPro" id="IPR001876">
    <property type="entry name" value="Znf_RanBP2"/>
</dbReference>
<feature type="compositionally biased region" description="Low complexity" evidence="9">
    <location>
        <begin position="480"/>
        <end position="490"/>
    </location>
</feature>
<dbReference type="KEGG" id="acan:ACA1_030740"/>
<evidence type="ECO:0000259" key="10">
    <source>
        <dbReference type="PROSITE" id="PS50102"/>
    </source>
</evidence>
<reference evidence="12 13" key="1">
    <citation type="journal article" date="2013" name="Genome Biol.">
        <title>Genome of Acanthamoeba castellanii highlights extensive lateral gene transfer and early evolution of tyrosine kinase signaling.</title>
        <authorList>
            <person name="Clarke M."/>
            <person name="Lohan A.J."/>
            <person name="Liu B."/>
            <person name="Lagkouvardos I."/>
            <person name="Roy S."/>
            <person name="Zafar N."/>
            <person name="Bertelli C."/>
            <person name="Schilde C."/>
            <person name="Kianianmomeni A."/>
            <person name="Burglin T.R."/>
            <person name="Frech C."/>
            <person name="Turcotte B."/>
            <person name="Kopec K.O."/>
            <person name="Synnott J.M."/>
            <person name="Choo C."/>
            <person name="Paponov I."/>
            <person name="Finkler A."/>
            <person name="Soon Heng Tan C."/>
            <person name="Hutchins A.P."/>
            <person name="Weinmeier T."/>
            <person name="Rattei T."/>
            <person name="Chu J.S."/>
            <person name="Gimenez G."/>
            <person name="Irimia M."/>
            <person name="Rigden D.J."/>
            <person name="Fitzpatrick D.A."/>
            <person name="Lorenzo-Morales J."/>
            <person name="Bateman A."/>
            <person name="Chiu C.H."/>
            <person name="Tang P."/>
            <person name="Hegemann P."/>
            <person name="Fromm H."/>
            <person name="Raoult D."/>
            <person name="Greub G."/>
            <person name="Miranda-Saavedra D."/>
            <person name="Chen N."/>
            <person name="Nash P."/>
            <person name="Ginger M.L."/>
            <person name="Horn M."/>
            <person name="Schaap P."/>
            <person name="Caler L."/>
            <person name="Loftus B."/>
        </authorList>
    </citation>
    <scope>NUCLEOTIDE SEQUENCE [LARGE SCALE GENOMIC DNA]</scope>
    <source>
        <strain evidence="12 13">Neff</strain>
    </source>
</reference>
<evidence type="ECO:0000256" key="2">
    <source>
        <dbReference type="ARBA" id="ARBA00022723"/>
    </source>
</evidence>
<dbReference type="PROSITE" id="PS50199">
    <property type="entry name" value="ZF_RANBP2_2"/>
    <property type="match status" value="4"/>
</dbReference>
<evidence type="ECO:0000256" key="1">
    <source>
        <dbReference type="ARBA" id="ARBA00022722"/>
    </source>
</evidence>
<dbReference type="GO" id="GO:0000175">
    <property type="term" value="F:3'-5'-RNA exonuclease activity"/>
    <property type="evidence" value="ECO:0007669"/>
    <property type="project" value="InterPro"/>
</dbReference>
<evidence type="ECO:0000313" key="12">
    <source>
        <dbReference type="EMBL" id="ELR24980.1"/>
    </source>
</evidence>
<feature type="domain" description="RanBP2-type" evidence="11">
    <location>
        <begin position="343"/>
        <end position="372"/>
    </location>
</feature>
<name>L8HIE7_ACACF</name>
<dbReference type="PROSITE" id="PS01358">
    <property type="entry name" value="ZF_RANBP2_1"/>
    <property type="match status" value="3"/>
</dbReference>
<feature type="region of interest" description="Disordered" evidence="9">
    <location>
        <begin position="371"/>
        <end position="490"/>
    </location>
</feature>
<keyword evidence="5" id="KW-0862">Zinc</keyword>
<dbReference type="Proteomes" id="UP000011083">
    <property type="component" value="Unassembled WGS sequence"/>
</dbReference>
<dbReference type="CDD" id="cd06133">
    <property type="entry name" value="ERI-1_3'hExo_like"/>
    <property type="match status" value="1"/>
</dbReference>
<dbReference type="SMART" id="SM00360">
    <property type="entry name" value="RRM"/>
    <property type="match status" value="1"/>
</dbReference>
<evidence type="ECO:0000313" key="13">
    <source>
        <dbReference type="Proteomes" id="UP000011083"/>
    </source>
</evidence>
<dbReference type="Gene3D" id="4.10.1060.10">
    <property type="entry name" value="Zinc finger, RanBP2-type"/>
    <property type="match status" value="4"/>
</dbReference>
<feature type="domain" description="RRM" evidence="10">
    <location>
        <begin position="244"/>
        <end position="321"/>
    </location>
</feature>
<dbReference type="AlphaFoldDB" id="L8HIE7"/>
<dbReference type="SUPFAM" id="SSF54928">
    <property type="entry name" value="RNA-binding domain, RBD"/>
    <property type="match status" value="1"/>
</dbReference>
<keyword evidence="13" id="KW-1185">Reference proteome</keyword>
<dbReference type="InterPro" id="IPR000504">
    <property type="entry name" value="RRM_dom"/>
</dbReference>
<feature type="compositionally biased region" description="Acidic residues" evidence="9">
    <location>
        <begin position="405"/>
        <end position="417"/>
    </location>
</feature>
<dbReference type="InterPro" id="IPR051274">
    <property type="entry name" value="3-5_Exoribonuclease"/>
</dbReference>
<feature type="compositionally biased region" description="Low complexity" evidence="9">
    <location>
        <begin position="450"/>
        <end position="473"/>
    </location>
</feature>
<dbReference type="SMART" id="SM00479">
    <property type="entry name" value="EXOIII"/>
    <property type="match status" value="1"/>
</dbReference>
<evidence type="ECO:0000256" key="4">
    <source>
        <dbReference type="ARBA" id="ARBA00022801"/>
    </source>
</evidence>
<evidence type="ECO:0000256" key="7">
    <source>
        <dbReference type="PROSITE-ProRule" id="PRU00176"/>
    </source>
</evidence>
<sequence length="732" mass="80675">MAMLSQHEYDYLVVIDFEATCDEGEQPKVTRENQEIIEFPWVVIDLVNQQVIDKRQIYVRPEWTSQLTPFCVKLTGITDDKLREAPLLHEAMAQFDRYVDDCFARRGKTFCILTDGDWDLKMCLLQETRKKDIARAPHYMTYFDVKEEFLKVFPQPSHYKPSLMTMLRHLNLVMEGRHHSGLYDCVNISNIVLELIRHGHYFGQPQVIPPDYDPSTDPAFARDFNRTGPPIFLRLAEGSEEETKVIVMRGLPWSATDADVGMFFSGLDIVPGGIHLIHDHTGRPSGVAYVEFSSAEEVNNALQRHNGFIGSRYIEVYPSDANSLTAILASQAAKNAHQSEEIRPGDWYCINCGDHQFASRIVCRKCSTPRPAEDGENGGYGDATNNGGGGGLVLDDGSGSGDNGGEGEDNAGAEGEEGGARRPQFQPGDGAPQHYRERGGRKGFNRHHQQQQQQFQQMHHLQHQQQQMHQQQMQHHHLQHQQQQQQQQLGQMPNYYAAASNPNYYSYYQQLLNGMGVRPGDWLCASCNELNFASRRVCRKCNFNPSLYFAQFPVHHRAHDWRCPTCADINFGSRTVCRKCGTAQPMAFAAAAAAPTGGGRGKPSGRGYGGRGMRGGRGRGGAHFGQGGDGGGGGGGGGVAPSSFRPGDWFCDQCKDHNFASRKVCRKCGAERGDDVIAMTGEEGGVVLGVDGGMGDPAAHVVVGGGMVMGAPPTTSDVDGSLEAEQRGVYGW</sequence>
<dbReference type="InterPro" id="IPR036443">
    <property type="entry name" value="Znf_RanBP2_sf"/>
</dbReference>
<dbReference type="Gene3D" id="3.30.420.10">
    <property type="entry name" value="Ribonuclease H-like superfamily/Ribonuclease H"/>
    <property type="match status" value="1"/>
</dbReference>
<accession>L8HIE7</accession>
<feature type="domain" description="RanBP2-type" evidence="11">
    <location>
        <begin position="557"/>
        <end position="586"/>
    </location>
</feature>
<keyword evidence="2" id="KW-0479">Metal-binding</keyword>
<dbReference type="GO" id="GO:0008270">
    <property type="term" value="F:zinc ion binding"/>
    <property type="evidence" value="ECO:0007669"/>
    <property type="project" value="UniProtKB-KW"/>
</dbReference>
<evidence type="ECO:0000256" key="3">
    <source>
        <dbReference type="ARBA" id="ARBA00022771"/>
    </source>
</evidence>
<proteinExistence type="predicted"/>
<dbReference type="InterPro" id="IPR047201">
    <property type="entry name" value="ERI-1_3'hExo-like"/>
</dbReference>
<dbReference type="RefSeq" id="XP_004356999.1">
    <property type="nucleotide sequence ID" value="XM_004356944.1"/>
</dbReference>
<dbReference type="InterPro" id="IPR036397">
    <property type="entry name" value="RNaseH_sf"/>
</dbReference>
<feature type="region of interest" description="Disordered" evidence="9">
    <location>
        <begin position="617"/>
        <end position="639"/>
    </location>
</feature>
<evidence type="ECO:0000256" key="6">
    <source>
        <dbReference type="ARBA" id="ARBA00022839"/>
    </source>
</evidence>
<dbReference type="PROSITE" id="PS50102">
    <property type="entry name" value="RRM"/>
    <property type="match status" value="1"/>
</dbReference>
<dbReference type="CDD" id="cd12254">
    <property type="entry name" value="RRM_hnRNPH_ESRPs_RBM12_like"/>
    <property type="match status" value="1"/>
</dbReference>
<evidence type="ECO:0000256" key="9">
    <source>
        <dbReference type="SAM" id="MobiDB-lite"/>
    </source>
</evidence>
<organism evidence="12 13">
    <name type="scientific">Acanthamoeba castellanii (strain ATCC 30010 / Neff)</name>
    <dbReference type="NCBI Taxonomy" id="1257118"/>
    <lineage>
        <taxon>Eukaryota</taxon>
        <taxon>Amoebozoa</taxon>
        <taxon>Discosea</taxon>
        <taxon>Longamoebia</taxon>
        <taxon>Centramoebida</taxon>
        <taxon>Acanthamoebidae</taxon>
        <taxon>Acanthamoeba</taxon>
    </lineage>
</organism>
<dbReference type="InterPro" id="IPR013520">
    <property type="entry name" value="Ribonucl_H"/>
</dbReference>
<dbReference type="InterPro" id="IPR012337">
    <property type="entry name" value="RNaseH-like_sf"/>
</dbReference>
<dbReference type="PANTHER" id="PTHR23044">
    <property type="entry name" value="3'-5' EXONUCLEASE ERI1-RELATED"/>
    <property type="match status" value="1"/>
</dbReference>
<gene>
    <name evidence="12" type="ORF">ACA1_030740</name>
</gene>
<evidence type="ECO:0000256" key="8">
    <source>
        <dbReference type="PROSITE-ProRule" id="PRU00322"/>
    </source>
</evidence>
<feature type="domain" description="RanBP2-type" evidence="11">
    <location>
        <begin position="645"/>
        <end position="674"/>
    </location>
</feature>
<dbReference type="GeneID" id="14926018"/>
<dbReference type="PANTHER" id="PTHR23044:SF61">
    <property type="entry name" value="3'-5' EXORIBONUCLEASE 1-RELATED"/>
    <property type="match status" value="1"/>
</dbReference>
<dbReference type="SUPFAM" id="SSF90209">
    <property type="entry name" value="Ran binding protein zinc finger-like"/>
    <property type="match status" value="4"/>
</dbReference>
<dbReference type="EMBL" id="KB007807">
    <property type="protein sequence ID" value="ELR24980.1"/>
    <property type="molecule type" value="Genomic_DNA"/>
</dbReference>
<dbReference type="InterPro" id="IPR012677">
    <property type="entry name" value="Nucleotide-bd_a/b_plait_sf"/>
</dbReference>
<dbReference type="Gene3D" id="3.30.70.330">
    <property type="match status" value="1"/>
</dbReference>
<dbReference type="InterPro" id="IPR035979">
    <property type="entry name" value="RBD_domain_sf"/>
</dbReference>
<feature type="compositionally biased region" description="Gly residues" evidence="9">
    <location>
        <begin position="377"/>
        <end position="404"/>
    </location>
</feature>
<dbReference type="GO" id="GO:0003723">
    <property type="term" value="F:RNA binding"/>
    <property type="evidence" value="ECO:0007669"/>
    <property type="project" value="UniProtKB-UniRule"/>
</dbReference>
<dbReference type="Pfam" id="PF00076">
    <property type="entry name" value="RRM_1"/>
    <property type="match status" value="1"/>
</dbReference>
<keyword evidence="1" id="KW-0540">Nuclease</keyword>
<protein>
    <submittedName>
        <fullName evidence="12">Znfinger in Ran binding protein</fullName>
    </submittedName>
</protein>
<keyword evidence="3 8" id="KW-0863">Zinc-finger</keyword>